<dbReference type="EMBL" id="JACMSC010000009">
    <property type="protein sequence ID" value="KAG6508519.1"/>
    <property type="molecule type" value="Genomic_DNA"/>
</dbReference>
<evidence type="ECO:0000256" key="2">
    <source>
        <dbReference type="ARBA" id="ARBA00022723"/>
    </source>
</evidence>
<dbReference type="Proteomes" id="UP000734854">
    <property type="component" value="Unassembled WGS sequence"/>
</dbReference>
<dbReference type="PANTHER" id="PTHR31739">
    <property type="entry name" value="ENT-COPALYL DIPHOSPHATE SYNTHASE, CHLOROPLASTIC"/>
    <property type="match status" value="1"/>
</dbReference>
<comment type="cofactor">
    <cofactor evidence="1">
        <name>Mg(2+)</name>
        <dbReference type="ChEBI" id="CHEBI:18420"/>
    </cofactor>
</comment>
<dbReference type="GO" id="GO:0009686">
    <property type="term" value="P:gibberellin biosynthetic process"/>
    <property type="evidence" value="ECO:0007669"/>
    <property type="project" value="TreeGrafter"/>
</dbReference>
<evidence type="ECO:0000256" key="3">
    <source>
        <dbReference type="ARBA" id="ARBA00022842"/>
    </source>
</evidence>
<keyword evidence="2" id="KW-0479">Metal-binding</keyword>
<dbReference type="InterPro" id="IPR005630">
    <property type="entry name" value="Terpene_synthase_metal-bd"/>
</dbReference>
<proteinExistence type="predicted"/>
<dbReference type="GO" id="GO:0009507">
    <property type="term" value="C:chloroplast"/>
    <property type="evidence" value="ECO:0007669"/>
    <property type="project" value="TreeGrafter"/>
</dbReference>
<dbReference type="InterPro" id="IPR008949">
    <property type="entry name" value="Isoprenoid_synthase_dom_sf"/>
</dbReference>
<keyword evidence="7" id="KW-1185">Reference proteome</keyword>
<dbReference type="GO" id="GO:0010333">
    <property type="term" value="F:terpene synthase activity"/>
    <property type="evidence" value="ECO:0007669"/>
    <property type="project" value="InterPro"/>
</dbReference>
<keyword evidence="3" id="KW-0460">Magnesium</keyword>
<dbReference type="GO" id="GO:0000287">
    <property type="term" value="F:magnesium ion binding"/>
    <property type="evidence" value="ECO:0007669"/>
    <property type="project" value="InterPro"/>
</dbReference>
<dbReference type="SUPFAM" id="SSF48576">
    <property type="entry name" value="Terpenoid synthases"/>
    <property type="match status" value="1"/>
</dbReference>
<evidence type="ECO:0000313" key="6">
    <source>
        <dbReference type="EMBL" id="KAG6508519.1"/>
    </source>
</evidence>
<accession>A0A8J5L233</accession>
<organism evidence="6 7">
    <name type="scientific">Zingiber officinale</name>
    <name type="common">Ginger</name>
    <name type="synonym">Amomum zingiber</name>
    <dbReference type="NCBI Taxonomy" id="94328"/>
    <lineage>
        <taxon>Eukaryota</taxon>
        <taxon>Viridiplantae</taxon>
        <taxon>Streptophyta</taxon>
        <taxon>Embryophyta</taxon>
        <taxon>Tracheophyta</taxon>
        <taxon>Spermatophyta</taxon>
        <taxon>Magnoliopsida</taxon>
        <taxon>Liliopsida</taxon>
        <taxon>Zingiberales</taxon>
        <taxon>Zingiberaceae</taxon>
        <taxon>Zingiber</taxon>
    </lineage>
</organism>
<dbReference type="InterPro" id="IPR036965">
    <property type="entry name" value="Terpene_synth_N_sf"/>
</dbReference>
<dbReference type="InterPro" id="IPR008930">
    <property type="entry name" value="Terpenoid_cyclase/PrenylTrfase"/>
</dbReference>
<dbReference type="InterPro" id="IPR001906">
    <property type="entry name" value="Terpene_synth_N"/>
</dbReference>
<dbReference type="Gene3D" id="1.10.600.10">
    <property type="entry name" value="Farnesyl Diphosphate Synthase"/>
    <property type="match status" value="1"/>
</dbReference>
<dbReference type="Gene3D" id="1.50.10.160">
    <property type="match status" value="1"/>
</dbReference>
<evidence type="ECO:0000313" key="7">
    <source>
        <dbReference type="Proteomes" id="UP000734854"/>
    </source>
</evidence>
<feature type="domain" description="Terpene synthase metal-binding" evidence="5">
    <location>
        <begin position="567"/>
        <end position="786"/>
    </location>
</feature>
<reference evidence="6 7" key="1">
    <citation type="submission" date="2020-08" db="EMBL/GenBank/DDBJ databases">
        <title>Plant Genome Project.</title>
        <authorList>
            <person name="Zhang R.-G."/>
        </authorList>
    </citation>
    <scope>NUCLEOTIDE SEQUENCE [LARGE SCALE GENOMIC DNA]</scope>
    <source>
        <tissue evidence="6">Rhizome</tissue>
    </source>
</reference>
<gene>
    <name evidence="6" type="ORF">ZIOFF_033893</name>
</gene>
<dbReference type="SFLD" id="SFLDG01605">
    <property type="entry name" value="Terpene_Cyclase_Like_1_N-term"/>
    <property type="match status" value="1"/>
</dbReference>
<dbReference type="InterPro" id="IPR050148">
    <property type="entry name" value="Terpene_synthase-like"/>
</dbReference>
<dbReference type="Pfam" id="PF01397">
    <property type="entry name" value="Terpene_synth"/>
    <property type="match status" value="1"/>
</dbReference>
<dbReference type="PANTHER" id="PTHR31739:SF4">
    <property type="entry name" value="ENT-COPALYL DIPHOSPHATE SYNTHASE, CHLOROPLASTIC"/>
    <property type="match status" value="1"/>
</dbReference>
<dbReference type="Pfam" id="PF03936">
    <property type="entry name" value="Terpene_synth_C"/>
    <property type="match status" value="1"/>
</dbReference>
<feature type="domain" description="Terpene synthase N-terminal" evidence="4">
    <location>
        <begin position="272"/>
        <end position="479"/>
    </location>
</feature>
<dbReference type="FunFam" id="1.50.10.130:FF:000002">
    <property type="entry name" value="Ent-copalyl diphosphate synthase, chloroplastic"/>
    <property type="match status" value="1"/>
</dbReference>
<protein>
    <submittedName>
        <fullName evidence="6">Uncharacterized protein</fullName>
    </submittedName>
</protein>
<evidence type="ECO:0000259" key="5">
    <source>
        <dbReference type="Pfam" id="PF03936"/>
    </source>
</evidence>
<evidence type="ECO:0000259" key="4">
    <source>
        <dbReference type="Pfam" id="PF01397"/>
    </source>
</evidence>
<sequence length="849" mass="97047">MESLCQLPAAPNTLALSRGLANGRRNLALQARMNNGSASFSHGKQTISIDTRSKRRAGIALKATQSPQVEFTKESQMPTLSLKDEEENERWETLVKEIKEIFRSMNDGETNASAYDTAWVARIPSTEEPSRPHFPQTVDWILKNQLEDGSWGEPTYYLVFDRLICTLSCVLALKTWNVAEDQIEKGLNYLRNHVDEIETASESLITSGFEVAFPSMLNEAKTLGIDLPYDRPSIQKIVQFREKKMSRIPVQVMHSVHTTLLYTLEALQEVVQWDKILKLQSADGSFLSSASSTAAVYMKTGDKKCLEFLQSVLDRFGDNLPCQYPIDLFERIWAVDTIARLGIDHLFKKEIIETLDYVYKYDQYAGKQGVSWGRDNTVPDVDDTCMALRLMRLYGYPVSSDLIEFFRDDDGNFICFPGQTHRGVSDMFNLYRFSQVAFPGEKILKEAESFVETYLKDCVKNNNVDDKWSCKKALGKEVARGLEYPWRRSFPRLDAREYLEHYGDSDKIKRLVYASIFRIYNVTNPKYLQLSKLEFNRLQAIYKKETDSIADWWNSYGLEAASLSPEQLHFAIASTLSEPEFATSRIAYTKFNSIENVLADLFYKHKSTEDLKLLCQAVEEWNPSLALSLPAQLKTTFNVLYETLNELAGEASKVQGKDVFPYFHELRKKQMEVYMKLRETKLGGQSVEHSLKEYIDLGKSELGVAVRLLPSVFLMGERLKDLDLLCLNEKSRLQDQLSEFLRLYIDVQMHNNSLVPDGNNAVALSMKESSCTVEEALGHVEAKMEAAFDELVHESLKPSLVPRSCRRLMFEHARITQFFLHDDFTSPAHMQKIAEAMQRFYTPVPIGSA</sequence>
<dbReference type="SFLD" id="SFLDG01014">
    <property type="entry name" value="Terpene_Cyclase_Like_1_N-term"/>
    <property type="match status" value="1"/>
</dbReference>
<dbReference type="AlphaFoldDB" id="A0A8J5L233"/>
<evidence type="ECO:0000256" key="1">
    <source>
        <dbReference type="ARBA" id="ARBA00001946"/>
    </source>
</evidence>
<comment type="caution">
    <text evidence="6">The sequence shown here is derived from an EMBL/GenBank/DDBJ whole genome shotgun (WGS) entry which is preliminary data.</text>
</comment>
<dbReference type="Gene3D" id="1.50.10.130">
    <property type="entry name" value="Terpene synthase, N-terminal domain"/>
    <property type="match status" value="1"/>
</dbReference>
<dbReference type="SUPFAM" id="SSF48239">
    <property type="entry name" value="Terpenoid cyclases/Protein prenyltransferases"/>
    <property type="match status" value="2"/>
</dbReference>
<name>A0A8J5L233_ZINOF</name>